<evidence type="ECO:0000256" key="5">
    <source>
        <dbReference type="SAM" id="MobiDB-lite"/>
    </source>
</evidence>
<feature type="transmembrane region" description="Helical" evidence="6">
    <location>
        <begin position="156"/>
        <end position="172"/>
    </location>
</feature>
<dbReference type="GO" id="GO:0015165">
    <property type="term" value="F:pyrimidine nucleotide-sugar transmembrane transporter activity"/>
    <property type="evidence" value="ECO:0007669"/>
    <property type="project" value="InterPro"/>
</dbReference>
<dbReference type="OrthoDB" id="408493at2759"/>
<keyword evidence="8" id="KW-1185">Reference proteome</keyword>
<feature type="transmembrane region" description="Helical" evidence="6">
    <location>
        <begin position="369"/>
        <end position="386"/>
    </location>
</feature>
<feature type="transmembrane region" description="Helical" evidence="6">
    <location>
        <begin position="243"/>
        <end position="264"/>
    </location>
</feature>
<evidence type="ECO:0000256" key="3">
    <source>
        <dbReference type="ARBA" id="ARBA00022989"/>
    </source>
</evidence>
<sequence length="466" mass="51285">MTIEDASQGWTGVSMKHVSLTALTLQNSALILIMHYSRIMPLAGGHRYFTSTAVFLNEILKLALSLTIAMYDISRTLPPSTPATVLFEQLYMSVFSGDGWKLAIPATLYTLQNSLQYIAVSNLEAVHFQVLYQLKILTTAVFSVILLRRALPSKRWIALVLLTIGVTIVQLPDGNPSTYHNLNDPQSRFYFPRSFHELGQMGNGAVEVAAELTKRGMEGLTRRSATYEGIQEDLGLVKPVMSYSIGLMAVLAAAVISGLTGVYFEKVLKESTTHVTIWTRNVQLSFYSLFPALIFGVVFKDGEQIAKNGFFDGYNAVVWTAIVTQALGGILVALCINFSDNIAKNFATSISIIISFVFSVWFFDFKVSLNFLLGTSIVLFATWLYSGPERKRNRPPPINIVSYEKTTIDNGFTPKYEEDGSSLTLDPLSGLKGPGAGASLSTSRPSSPMRHHSRTGSSRGKAKRDE</sequence>
<evidence type="ECO:0000313" key="8">
    <source>
        <dbReference type="Proteomes" id="UP000672032"/>
    </source>
</evidence>
<evidence type="ECO:0008006" key="9">
    <source>
        <dbReference type="Google" id="ProtNLM"/>
    </source>
</evidence>
<keyword evidence="4 6" id="KW-0472">Membrane</keyword>
<evidence type="ECO:0000256" key="2">
    <source>
        <dbReference type="ARBA" id="ARBA00022692"/>
    </source>
</evidence>
<feature type="transmembrane region" description="Helical" evidence="6">
    <location>
        <begin position="284"/>
        <end position="299"/>
    </location>
</feature>
<proteinExistence type="predicted"/>
<dbReference type="Pfam" id="PF04142">
    <property type="entry name" value="Nuc_sug_transp"/>
    <property type="match status" value="1"/>
</dbReference>
<dbReference type="InterPro" id="IPR007271">
    <property type="entry name" value="Nuc_sug_transpt"/>
</dbReference>
<keyword evidence="3 6" id="KW-1133">Transmembrane helix</keyword>
<dbReference type="AlphaFoldDB" id="A0A8A3PNJ9"/>
<feature type="region of interest" description="Disordered" evidence="5">
    <location>
        <begin position="411"/>
        <end position="466"/>
    </location>
</feature>
<feature type="transmembrane region" description="Helical" evidence="6">
    <location>
        <begin position="130"/>
        <end position="147"/>
    </location>
</feature>
<dbReference type="GO" id="GO:0000139">
    <property type="term" value="C:Golgi membrane"/>
    <property type="evidence" value="ECO:0007669"/>
    <property type="project" value="InterPro"/>
</dbReference>
<dbReference type="EMBL" id="CP063412">
    <property type="protein sequence ID" value="QSZ37057.1"/>
    <property type="molecule type" value="Genomic_DNA"/>
</dbReference>
<dbReference type="Proteomes" id="UP000672032">
    <property type="component" value="Chromosome 8"/>
</dbReference>
<dbReference type="SUPFAM" id="SSF103481">
    <property type="entry name" value="Multidrug resistance efflux transporter EmrE"/>
    <property type="match status" value="1"/>
</dbReference>
<organism evidence="7 8">
    <name type="scientific">Monilinia vaccinii-corymbosi</name>
    <dbReference type="NCBI Taxonomy" id="61207"/>
    <lineage>
        <taxon>Eukaryota</taxon>
        <taxon>Fungi</taxon>
        <taxon>Dikarya</taxon>
        <taxon>Ascomycota</taxon>
        <taxon>Pezizomycotina</taxon>
        <taxon>Leotiomycetes</taxon>
        <taxon>Helotiales</taxon>
        <taxon>Sclerotiniaceae</taxon>
        <taxon>Monilinia</taxon>
    </lineage>
</organism>
<feature type="transmembrane region" description="Helical" evidence="6">
    <location>
        <begin position="346"/>
        <end position="363"/>
    </location>
</feature>
<evidence type="ECO:0000313" key="7">
    <source>
        <dbReference type="EMBL" id="QSZ37057.1"/>
    </source>
</evidence>
<reference evidence="7" key="1">
    <citation type="submission" date="2020-10" db="EMBL/GenBank/DDBJ databases">
        <title>Genome Sequence of Monilinia vaccinii-corymbosi Sheds Light on Mummy Berry Disease Infection of Blueberry and Mating Type.</title>
        <authorList>
            <person name="Yow A.G."/>
            <person name="Zhang Y."/>
            <person name="Bansal K."/>
            <person name="Eacker S.M."/>
            <person name="Sullivan S."/>
            <person name="Liachko I."/>
            <person name="Cubeta M.A."/>
            <person name="Rollins J.A."/>
            <person name="Ashrafi H."/>
        </authorList>
    </citation>
    <scope>NUCLEOTIDE SEQUENCE</scope>
    <source>
        <strain evidence="7">RL-1</strain>
    </source>
</reference>
<accession>A0A8A3PNJ9</accession>
<dbReference type="PIRSF" id="PIRSF005799">
    <property type="entry name" value="UDP-gal_transpt"/>
    <property type="match status" value="1"/>
</dbReference>
<feature type="transmembrane region" description="Helical" evidence="6">
    <location>
        <begin position="319"/>
        <end position="339"/>
    </location>
</feature>
<dbReference type="InterPro" id="IPR037185">
    <property type="entry name" value="EmrE-like"/>
</dbReference>
<protein>
    <recommendedName>
        <fullName evidence="9">UDP-galactose transporter</fullName>
    </recommendedName>
</protein>
<dbReference type="NCBIfam" id="TIGR00803">
    <property type="entry name" value="nst"/>
    <property type="match status" value="2"/>
</dbReference>
<evidence type="ECO:0000256" key="6">
    <source>
        <dbReference type="SAM" id="Phobius"/>
    </source>
</evidence>
<dbReference type="PANTHER" id="PTHR10231">
    <property type="entry name" value="NUCLEOTIDE-SUGAR TRANSMEMBRANE TRANSPORTER"/>
    <property type="match status" value="1"/>
</dbReference>
<name>A0A8A3PNJ9_9HELO</name>
<keyword evidence="2 6" id="KW-0812">Transmembrane</keyword>
<evidence type="ECO:0000256" key="4">
    <source>
        <dbReference type="ARBA" id="ARBA00023136"/>
    </source>
</evidence>
<evidence type="ECO:0000256" key="1">
    <source>
        <dbReference type="ARBA" id="ARBA00004141"/>
    </source>
</evidence>
<comment type="subcellular location">
    <subcellularLocation>
        <location evidence="1">Membrane</location>
        <topology evidence="1">Multi-pass membrane protein</topology>
    </subcellularLocation>
</comment>
<gene>
    <name evidence="7" type="ORF">DSL72_009149</name>
</gene>